<dbReference type="Pfam" id="PF13579">
    <property type="entry name" value="Glyco_trans_4_4"/>
    <property type="match status" value="1"/>
</dbReference>
<comment type="caution">
    <text evidence="2">The sequence shown here is derived from an EMBL/GenBank/DDBJ whole genome shotgun (WGS) entry which is preliminary data.</text>
</comment>
<evidence type="ECO:0000259" key="1">
    <source>
        <dbReference type="Pfam" id="PF13579"/>
    </source>
</evidence>
<dbReference type="OrthoDB" id="9790710at2"/>
<evidence type="ECO:0000313" key="2">
    <source>
        <dbReference type="EMBL" id="MXO82072.1"/>
    </source>
</evidence>
<dbReference type="EMBL" id="WTYZ01000001">
    <property type="protein sequence ID" value="MXO82072.1"/>
    <property type="molecule type" value="Genomic_DNA"/>
</dbReference>
<accession>A0A844Z401</accession>
<name>A0A844Z401_9SPHN</name>
<keyword evidence="2" id="KW-0808">Transferase</keyword>
<proteinExistence type="predicted"/>
<keyword evidence="3" id="KW-1185">Reference proteome</keyword>
<dbReference type="AlphaFoldDB" id="A0A844Z401"/>
<organism evidence="2 3">
    <name type="scientific">Pontixanthobacter aestiaquae</name>
    <dbReference type="NCBI Taxonomy" id="1509367"/>
    <lineage>
        <taxon>Bacteria</taxon>
        <taxon>Pseudomonadati</taxon>
        <taxon>Pseudomonadota</taxon>
        <taxon>Alphaproteobacteria</taxon>
        <taxon>Sphingomonadales</taxon>
        <taxon>Erythrobacteraceae</taxon>
        <taxon>Pontixanthobacter</taxon>
    </lineage>
</organism>
<dbReference type="GO" id="GO:0016757">
    <property type="term" value="F:glycosyltransferase activity"/>
    <property type="evidence" value="ECO:0007669"/>
    <property type="project" value="TreeGrafter"/>
</dbReference>
<dbReference type="SUPFAM" id="SSF53756">
    <property type="entry name" value="UDP-Glycosyltransferase/glycogen phosphorylase"/>
    <property type="match status" value="1"/>
</dbReference>
<dbReference type="Gene3D" id="3.40.50.2000">
    <property type="entry name" value="Glycogen Phosphorylase B"/>
    <property type="match status" value="2"/>
</dbReference>
<protein>
    <submittedName>
        <fullName evidence="2">Glycosyltransferase</fullName>
    </submittedName>
</protein>
<evidence type="ECO:0000313" key="3">
    <source>
        <dbReference type="Proteomes" id="UP000460290"/>
    </source>
</evidence>
<sequence>MHIVLTVNAGWNIWNFRKPVVEALLADGHQVTILAPNDDTAAQLETLGAHFVHLEMDVDGLSPASSIELIDTFRNHFHALRPDIVLSYTVKNNIFGAMAARTLGIPFLPNVTGLGTLFLGSKPLFVIGKLLYRLGMGALPIIFVQNDDDHDFLVSKKLLKAGQLRILPGSGIDLESFPVSTLPASNETITFLMISRLIRDKGTMEYLEAARIARTANPKCTFQLLGPMGSANRTAIPESALKPYFEDGSVDYLGATNDVRPFVEAAHCVVLPSYREGAPRSLIEAAAMGRPLVTTDAPGCRAVVENGKSGLLCQVRDAQSLAQACLDFAELDPCTQQAMGDAGRDLMAREYDVGIVIDRYRTAIAELTVSA</sequence>
<dbReference type="RefSeq" id="WP_160612407.1">
    <property type="nucleotide sequence ID" value="NZ_JAUFQM010000001.1"/>
</dbReference>
<feature type="domain" description="Glycosyltransferase subfamily 4-like N-terminal" evidence="1">
    <location>
        <begin position="20"/>
        <end position="112"/>
    </location>
</feature>
<dbReference type="Proteomes" id="UP000460290">
    <property type="component" value="Unassembled WGS sequence"/>
</dbReference>
<dbReference type="CDD" id="cd03808">
    <property type="entry name" value="GT4_CapM-like"/>
    <property type="match status" value="1"/>
</dbReference>
<reference evidence="2 3" key="1">
    <citation type="submission" date="2019-12" db="EMBL/GenBank/DDBJ databases">
        <title>Genomic-based taxomic classification of the family Erythrobacteraceae.</title>
        <authorList>
            <person name="Xu L."/>
        </authorList>
    </citation>
    <scope>NUCLEOTIDE SEQUENCE [LARGE SCALE GENOMIC DNA]</scope>
    <source>
        <strain evidence="2 3">KCTC 42006</strain>
    </source>
</reference>
<dbReference type="InterPro" id="IPR028098">
    <property type="entry name" value="Glyco_trans_4-like_N"/>
</dbReference>
<dbReference type="PANTHER" id="PTHR12526">
    <property type="entry name" value="GLYCOSYLTRANSFERASE"/>
    <property type="match status" value="1"/>
</dbReference>
<dbReference type="PANTHER" id="PTHR12526:SF638">
    <property type="entry name" value="SPORE COAT PROTEIN SA"/>
    <property type="match status" value="1"/>
</dbReference>
<dbReference type="Pfam" id="PF13692">
    <property type="entry name" value="Glyco_trans_1_4"/>
    <property type="match status" value="1"/>
</dbReference>
<gene>
    <name evidence="2" type="ORF">GRI35_01625</name>
</gene>